<dbReference type="EMBL" id="MJGC01000049">
    <property type="protein sequence ID" value="OEJ75538.1"/>
    <property type="molecule type" value="Genomic_DNA"/>
</dbReference>
<dbReference type="InterPro" id="IPR022203">
    <property type="entry name" value="DUF3727"/>
</dbReference>
<proteinExistence type="predicted"/>
<organism evidence="1">
    <name type="scientific">Desertifilum tharense IPPAS B-1220</name>
    <dbReference type="NCBI Taxonomy" id="1781255"/>
    <lineage>
        <taxon>Bacteria</taxon>
        <taxon>Bacillati</taxon>
        <taxon>Cyanobacteriota</taxon>
        <taxon>Cyanophyceae</taxon>
        <taxon>Desertifilales</taxon>
        <taxon>Desertifilaceae</taxon>
        <taxon>Desertifilum</taxon>
    </lineage>
</organism>
<evidence type="ECO:0008006" key="2">
    <source>
        <dbReference type="Google" id="ProtNLM"/>
    </source>
</evidence>
<dbReference type="RefSeq" id="WP_069966882.1">
    <property type="nucleotide sequence ID" value="NZ_CM124774.1"/>
</dbReference>
<dbReference type="PANTHER" id="PTHR36061">
    <property type="match status" value="1"/>
</dbReference>
<dbReference type="Pfam" id="PF12527">
    <property type="entry name" value="DUF3727"/>
    <property type="match status" value="1"/>
</dbReference>
<gene>
    <name evidence="1" type="ORF">BH720_09145</name>
</gene>
<dbReference type="AlphaFoldDB" id="A0A1E5QLP0"/>
<protein>
    <recommendedName>
        <fullName evidence="2">DUF3727 domain-containing protein</fullName>
    </recommendedName>
</protein>
<dbReference type="OrthoDB" id="571691at2"/>
<dbReference type="PANTHER" id="PTHR36061:SF3">
    <property type="entry name" value="OS04G0692200 PROTEIN"/>
    <property type="match status" value="1"/>
</dbReference>
<comment type="caution">
    <text evidence="1">The sequence shown here is derived from an EMBL/GenBank/DDBJ whole genome shotgun (WGS) entry which is preliminary data.</text>
</comment>
<dbReference type="InterPro" id="IPR009711">
    <property type="entry name" value="UPF0473"/>
</dbReference>
<dbReference type="Pfam" id="PF06949">
    <property type="entry name" value="DUF1292"/>
    <property type="match status" value="1"/>
</dbReference>
<dbReference type="STRING" id="1781255.BH720_09145"/>
<accession>A0A1E5QLP0</accession>
<name>A0A1E5QLP0_9CYAN</name>
<evidence type="ECO:0000313" key="1">
    <source>
        <dbReference type="EMBL" id="OEJ75538.1"/>
    </source>
</evidence>
<reference evidence="1" key="1">
    <citation type="submission" date="2016-09" db="EMBL/GenBank/DDBJ databases">
        <title>Draft genome of thermotolerant cyanobacterium Desertifilum sp. strain IPPAS B-1220.</title>
        <authorList>
            <person name="Sinetova M.A."/>
            <person name="Bolakhan K."/>
            <person name="Zayadan B.K."/>
            <person name="Mironov K.S."/>
            <person name="Ustinova V."/>
            <person name="Kupriyanova E.V."/>
            <person name="Sidorov R.A."/>
            <person name="Skrypnik A.N."/>
            <person name="Gogoleva N.E."/>
            <person name="Gogolev Y.V."/>
            <person name="Los D.A."/>
        </authorList>
    </citation>
    <scope>NUCLEOTIDE SEQUENCE [LARGE SCALE GENOMIC DNA]</scope>
    <source>
        <strain evidence="1">IPPAS B-1220</strain>
    </source>
</reference>
<sequence>MDDDNLDVDTPTVTVIDEAGRQLVCYVEHSLEVDNQDYALLLPVDTPVEIFAWLEDREAPTPVDSDEEIDRLFDLAKAVLAEQNLTLKRTAVTLTVVGEIPDLDLEDEEEEEEIDNEDEEEFQSLASFYYDRQEYEIFAPLDPMFILARMNEDGEPELLSVEELQRLEPLLPQIEDQLFEALE</sequence>